<dbReference type="SUPFAM" id="SSF52768">
    <property type="entry name" value="Arginase/deacetylase"/>
    <property type="match status" value="1"/>
</dbReference>
<protein>
    <submittedName>
        <fullName evidence="2">Histone deacetylase superfamily protein</fullName>
    </submittedName>
</protein>
<dbReference type="InterPro" id="IPR023696">
    <property type="entry name" value="Ureohydrolase_dom_sf"/>
</dbReference>
<dbReference type="KEGG" id="hsu:HLASF_0472"/>
<reference evidence="2 5" key="1">
    <citation type="journal article" date="2015" name="ISME J.">
        <title>Elemental sulfur and acetate can support life of a novel strictly anaerobic haloarchaeon.</title>
        <authorList>
            <person name="Sorokin D.Y."/>
            <person name="Kublanov I.V."/>
            <person name="Gavrilov S.N."/>
            <person name="Rojo D."/>
            <person name="Roman P."/>
            <person name="Golyshin P.N."/>
            <person name="Slepak V.Z."/>
            <person name="Smedile F."/>
            <person name="Ferrer M."/>
            <person name="Messina E."/>
            <person name="La Cono V."/>
            <person name="Yakimov M.M."/>
        </authorList>
    </citation>
    <scope>NUCLEOTIDE SEQUENCE [LARGE SCALE GENOMIC DNA]</scope>
    <source>
        <strain evidence="2 5">HSR2</strain>
    </source>
</reference>
<evidence type="ECO:0000313" key="5">
    <source>
        <dbReference type="Proteomes" id="UP000069906"/>
    </source>
</evidence>
<evidence type="ECO:0000313" key="3">
    <source>
        <dbReference type="EMBL" id="ALG81375.1"/>
    </source>
</evidence>
<sequence length="338" mass="35926">MRFGFNDACLGHDLGQRHPENPDRIRAIREYLSDRTAVEYVSPAPASEADISSVHSDEYVTELRAFIEAGGGNWDPDTATTETTWEAALASAGSAIWAAEVALDGASGHETPFSLGRPPGHHATVDDAMGFCFLNNAAVAAQYARDHLDAERVAILDWDVHHGNGIQDIFYDRQDVFYVSVHEDGLYPGTGEVDETGEGPGAGTTLNVPLPPGAGDAAYDATLTDIVGPAIEDYDPDLLLVSAGFDAHHHDPISRMHVSTEGYSILTRRVRETADAAGSALGFVLEGGYGLETLAKGVGAVHDFFEGESVSPPEGTLQSDTKTLLEDISAGRHAVGLK</sequence>
<dbReference type="PATRIC" id="fig|1604004.4.peg.496"/>
<dbReference type="Gene3D" id="3.40.800.20">
    <property type="entry name" value="Histone deacetylase domain"/>
    <property type="match status" value="1"/>
</dbReference>
<accession>A0A0F7PBF3</accession>
<dbReference type="CDD" id="cd09992">
    <property type="entry name" value="HDAC_classII"/>
    <property type="match status" value="1"/>
</dbReference>
<dbReference type="PRINTS" id="PR01270">
    <property type="entry name" value="HDASUPER"/>
</dbReference>
<dbReference type="EMBL" id="CP011564">
    <property type="protein sequence ID" value="ALG81375.1"/>
    <property type="molecule type" value="Genomic_DNA"/>
</dbReference>
<name>A0A0F7PBF3_9EURY</name>
<dbReference type="PANTHER" id="PTHR10625:SF10">
    <property type="entry name" value="HISTONE DEACETYLASE HDAC1"/>
    <property type="match status" value="1"/>
</dbReference>
<dbReference type="RefSeq" id="WP_050047792.1">
    <property type="nucleotide sequence ID" value="NZ_CP008874.1"/>
</dbReference>
<reference evidence="3 4" key="3">
    <citation type="journal article" date="2016" name="Stand. Genomic Sci.">
        <title>Complete genome sequence of 'Halanaeroarchaeum sulfurireducens' M27-SA2, a sulfur-reducing and acetate-oxidizing haloarchaeon from the deep-sea hypersaline anoxic lake Medee.</title>
        <authorList>
            <person name="Messina E."/>
            <person name="Sorokin D.Y."/>
            <person name="Kublanov I.V."/>
            <person name="Toshchakov S."/>
            <person name="Lopatina A."/>
            <person name="Arcadi E."/>
            <person name="Smedile F."/>
            <person name="La Spada G."/>
            <person name="La Cono V."/>
            <person name="Yakimov M.M."/>
        </authorList>
    </citation>
    <scope>NUCLEOTIDE SEQUENCE [LARGE SCALE GENOMIC DNA]</scope>
    <source>
        <strain evidence="3 4">M27-SA2</strain>
    </source>
</reference>
<dbReference type="GO" id="GO:0040029">
    <property type="term" value="P:epigenetic regulation of gene expression"/>
    <property type="evidence" value="ECO:0007669"/>
    <property type="project" value="TreeGrafter"/>
</dbReference>
<organism evidence="2 5">
    <name type="scientific">Halanaeroarchaeum sulfurireducens</name>
    <dbReference type="NCBI Taxonomy" id="1604004"/>
    <lineage>
        <taxon>Archaea</taxon>
        <taxon>Methanobacteriati</taxon>
        <taxon>Methanobacteriota</taxon>
        <taxon>Stenosarchaea group</taxon>
        <taxon>Halobacteria</taxon>
        <taxon>Halobacteriales</taxon>
        <taxon>Halobacteriaceae</taxon>
        <taxon>Halanaeroarchaeum</taxon>
    </lineage>
</organism>
<dbReference type="KEGG" id="hsf:HLASA_0469"/>
<dbReference type="EMBL" id="CP008874">
    <property type="protein sequence ID" value="AKH96974.1"/>
    <property type="molecule type" value="Genomic_DNA"/>
</dbReference>
<evidence type="ECO:0000313" key="4">
    <source>
        <dbReference type="Proteomes" id="UP000060390"/>
    </source>
</evidence>
<dbReference type="OrthoDB" id="147549at2157"/>
<dbReference type="Proteomes" id="UP000069906">
    <property type="component" value="Chromosome"/>
</dbReference>
<evidence type="ECO:0000259" key="1">
    <source>
        <dbReference type="Pfam" id="PF00850"/>
    </source>
</evidence>
<feature type="domain" description="Histone deacetylase" evidence="1">
    <location>
        <begin position="18"/>
        <end position="301"/>
    </location>
</feature>
<dbReference type="Proteomes" id="UP000060390">
    <property type="component" value="Chromosome"/>
</dbReference>
<dbReference type="InterPro" id="IPR000286">
    <property type="entry name" value="HDACs"/>
</dbReference>
<dbReference type="InterPro" id="IPR023801">
    <property type="entry name" value="His_deacetylse_dom"/>
</dbReference>
<dbReference type="GO" id="GO:0004407">
    <property type="term" value="F:histone deacetylase activity"/>
    <property type="evidence" value="ECO:0007669"/>
    <property type="project" value="TreeGrafter"/>
</dbReference>
<dbReference type="STRING" id="1604004.HLASA_0469"/>
<gene>
    <name evidence="3" type="ORF">HLASA_0469</name>
    <name evidence="2" type="ORF">HLASF_0472</name>
</gene>
<keyword evidence="5" id="KW-1185">Reference proteome</keyword>
<evidence type="ECO:0000313" key="2">
    <source>
        <dbReference type="EMBL" id="AKH96974.1"/>
    </source>
</evidence>
<dbReference type="HOGENOM" id="CLU_007727_8_2_2"/>
<dbReference type="PANTHER" id="PTHR10625">
    <property type="entry name" value="HISTONE DEACETYLASE HDAC1-RELATED"/>
    <property type="match status" value="1"/>
</dbReference>
<reference evidence="4" key="2">
    <citation type="submission" date="2015-05" db="EMBL/GenBank/DDBJ databases">
        <title>Complete genome sequence of Halanaeroarchaeum sulfurireducens type strain M27-SA2, a sulfate-reducer haloarchaeon from marine anoxic lake Medee.</title>
        <authorList>
            <person name="Messina E."/>
            <person name="Kublanov I.V."/>
            <person name="Toshchakov S."/>
            <person name="Arcadi E."/>
            <person name="La Spada G."/>
            <person name="La Cono V."/>
            <person name="Yakimov M.M."/>
        </authorList>
    </citation>
    <scope>NUCLEOTIDE SEQUENCE [LARGE SCALE GENOMIC DNA]</scope>
    <source>
        <strain evidence="4">M27-SA2</strain>
    </source>
</reference>
<dbReference type="GeneID" id="26009836"/>
<proteinExistence type="predicted"/>
<dbReference type="Pfam" id="PF00850">
    <property type="entry name" value="Hist_deacetyl"/>
    <property type="match status" value="1"/>
</dbReference>
<dbReference type="AlphaFoldDB" id="A0A0F7PBF3"/>
<dbReference type="InterPro" id="IPR037138">
    <property type="entry name" value="His_deacetylse_dom_sf"/>
</dbReference>